<evidence type="ECO:0000256" key="8">
    <source>
        <dbReference type="ARBA" id="ARBA00023254"/>
    </source>
</evidence>
<proteinExistence type="inferred from homology"/>
<dbReference type="GO" id="GO:0070192">
    <property type="term" value="P:chromosome organization involved in meiotic cell cycle"/>
    <property type="evidence" value="ECO:0007669"/>
    <property type="project" value="TreeGrafter"/>
</dbReference>
<evidence type="ECO:0000259" key="12">
    <source>
        <dbReference type="PROSITE" id="PS50163"/>
    </source>
</evidence>
<gene>
    <name evidence="13" type="primary">Dmc1</name>
    <name evidence="13" type="ORF">GUITHDRAFT_156818</name>
</gene>
<keyword evidence="4 10" id="KW-0547">Nucleotide-binding</keyword>
<dbReference type="KEGG" id="gtt:GUITHDRAFT_156818"/>
<dbReference type="GO" id="GO:0000730">
    <property type="term" value="P:DNA recombinase assembly"/>
    <property type="evidence" value="ECO:0007669"/>
    <property type="project" value="TreeGrafter"/>
</dbReference>
<dbReference type="NCBIfam" id="TIGR02238">
    <property type="entry name" value="recomb_DMC1"/>
    <property type="match status" value="1"/>
</dbReference>
<dbReference type="STRING" id="905079.L1K3E5"/>
<evidence type="ECO:0000256" key="1">
    <source>
        <dbReference type="ARBA" id="ARBA00004123"/>
    </source>
</evidence>
<evidence type="ECO:0000256" key="5">
    <source>
        <dbReference type="ARBA" id="ARBA00022840"/>
    </source>
</evidence>
<dbReference type="EnsemblProtists" id="EKX55112">
    <property type="protein sequence ID" value="EKX55112"/>
    <property type="gene ID" value="GUITHDRAFT_156818"/>
</dbReference>
<dbReference type="GO" id="GO:0009507">
    <property type="term" value="C:chloroplast"/>
    <property type="evidence" value="ECO:0007669"/>
    <property type="project" value="UniProtKB-SubCell"/>
</dbReference>
<dbReference type="PROSITE" id="PS50163">
    <property type="entry name" value="RECA_3"/>
    <property type="match status" value="1"/>
</dbReference>
<evidence type="ECO:0000313" key="14">
    <source>
        <dbReference type="EnsemblProtists" id="EKX55112"/>
    </source>
</evidence>
<evidence type="ECO:0000256" key="10">
    <source>
        <dbReference type="RuleBase" id="RU003422"/>
    </source>
</evidence>
<sequence length="330" mass="35774">MQAQAQSASGHATAASESPYLITKTDVNKFKDAGYHTVESVLYTVKKNLLLIKGITEAKIDKVLEAIQKEKSFSFKTGVEALHLRKRIKKITTGTSMGLDALLGGGLESSSITEIYGEFRTGKTQWVHTLAVTAMLPAQHGGGEGKVAIIDTEGAFRPEKIAPIAERFGVDCESVLNNLLIARAYNTDHQMNMIRDLAAIMMEEGPFAILIIDSMTSLFRVDYVGRGELSARQQSLGQMLSKITKMAEEFNVAVLITNQVMSNPDGGMTFVSDPKKPVGGHVLAHASTTRLELKKGRGDCRICKVVDSPSQPEAEASYQISDAGIIDPKD</sequence>
<reference evidence="13 15" key="1">
    <citation type="journal article" date="2012" name="Nature">
        <title>Algal genomes reveal evolutionary mosaicism and the fate of nucleomorphs.</title>
        <authorList>
            <consortium name="DOE Joint Genome Institute"/>
            <person name="Curtis B.A."/>
            <person name="Tanifuji G."/>
            <person name="Burki F."/>
            <person name="Gruber A."/>
            <person name="Irimia M."/>
            <person name="Maruyama S."/>
            <person name="Arias M.C."/>
            <person name="Ball S.G."/>
            <person name="Gile G.H."/>
            <person name="Hirakawa Y."/>
            <person name="Hopkins J.F."/>
            <person name="Kuo A."/>
            <person name="Rensing S.A."/>
            <person name="Schmutz J."/>
            <person name="Symeonidi A."/>
            <person name="Elias M."/>
            <person name="Eveleigh R.J."/>
            <person name="Herman E.K."/>
            <person name="Klute M.J."/>
            <person name="Nakayama T."/>
            <person name="Obornik M."/>
            <person name="Reyes-Prieto A."/>
            <person name="Armbrust E.V."/>
            <person name="Aves S.J."/>
            <person name="Beiko R.G."/>
            <person name="Coutinho P."/>
            <person name="Dacks J.B."/>
            <person name="Durnford D.G."/>
            <person name="Fast N.M."/>
            <person name="Green B.R."/>
            <person name="Grisdale C.J."/>
            <person name="Hempel F."/>
            <person name="Henrissat B."/>
            <person name="Hoppner M.P."/>
            <person name="Ishida K."/>
            <person name="Kim E."/>
            <person name="Koreny L."/>
            <person name="Kroth P.G."/>
            <person name="Liu Y."/>
            <person name="Malik S.B."/>
            <person name="Maier U.G."/>
            <person name="McRose D."/>
            <person name="Mock T."/>
            <person name="Neilson J.A."/>
            <person name="Onodera N.T."/>
            <person name="Poole A.M."/>
            <person name="Pritham E.J."/>
            <person name="Richards T.A."/>
            <person name="Rocap G."/>
            <person name="Roy S.W."/>
            <person name="Sarai C."/>
            <person name="Schaack S."/>
            <person name="Shirato S."/>
            <person name="Slamovits C.H."/>
            <person name="Spencer D.F."/>
            <person name="Suzuki S."/>
            <person name="Worden A.Z."/>
            <person name="Zauner S."/>
            <person name="Barry K."/>
            <person name="Bell C."/>
            <person name="Bharti A.K."/>
            <person name="Crow J.A."/>
            <person name="Grimwood J."/>
            <person name="Kramer R."/>
            <person name="Lindquist E."/>
            <person name="Lucas S."/>
            <person name="Salamov A."/>
            <person name="McFadden G.I."/>
            <person name="Lane C.E."/>
            <person name="Keeling P.J."/>
            <person name="Gray M.W."/>
            <person name="Grigoriev I.V."/>
            <person name="Archibald J.M."/>
        </authorList>
    </citation>
    <scope>NUCLEOTIDE SEQUENCE</scope>
    <source>
        <strain evidence="13 15">CCMP2712</strain>
    </source>
</reference>
<dbReference type="InterPro" id="IPR027417">
    <property type="entry name" value="P-loop_NTPase"/>
</dbReference>
<dbReference type="GO" id="GO:0140664">
    <property type="term" value="F:ATP-dependent DNA damage sensor activity"/>
    <property type="evidence" value="ECO:0007669"/>
    <property type="project" value="InterPro"/>
</dbReference>
<keyword evidence="8" id="KW-0469">Meiosis</keyword>
<dbReference type="SUPFAM" id="SSF47794">
    <property type="entry name" value="Rad51 N-terminal domain-like"/>
    <property type="match status" value="1"/>
</dbReference>
<keyword evidence="9" id="KW-0131">Cell cycle</keyword>
<dbReference type="FunFam" id="3.40.50.300:FF:000239">
    <property type="entry name" value="Meiotic recombination protein DMC1"/>
    <property type="match status" value="1"/>
</dbReference>
<protein>
    <submittedName>
        <fullName evidence="13">Dmc1 meiosis-specific interhomolog recombination recA</fullName>
    </submittedName>
</protein>
<dbReference type="PaxDb" id="55529-EKX55112"/>
<dbReference type="GO" id="GO:0000794">
    <property type="term" value="C:condensed nuclear chromosome"/>
    <property type="evidence" value="ECO:0007669"/>
    <property type="project" value="TreeGrafter"/>
</dbReference>
<dbReference type="PANTHER" id="PTHR22942:SF30">
    <property type="entry name" value="MEIOTIC RECOMBINATION PROTEIN DMC1_LIM15 HOMOLOG"/>
    <property type="match status" value="1"/>
</dbReference>
<dbReference type="InterPro" id="IPR010995">
    <property type="entry name" value="DNA_repair_Rad51/TF_NusA_a-hlx"/>
</dbReference>
<reference evidence="15" key="2">
    <citation type="submission" date="2012-11" db="EMBL/GenBank/DDBJ databases">
        <authorList>
            <person name="Kuo A."/>
            <person name="Curtis B.A."/>
            <person name="Tanifuji G."/>
            <person name="Burki F."/>
            <person name="Gruber A."/>
            <person name="Irimia M."/>
            <person name="Maruyama S."/>
            <person name="Arias M.C."/>
            <person name="Ball S.G."/>
            <person name="Gile G.H."/>
            <person name="Hirakawa Y."/>
            <person name="Hopkins J.F."/>
            <person name="Rensing S.A."/>
            <person name="Schmutz J."/>
            <person name="Symeonidi A."/>
            <person name="Elias M."/>
            <person name="Eveleigh R.J."/>
            <person name="Herman E.K."/>
            <person name="Klute M.J."/>
            <person name="Nakayama T."/>
            <person name="Obornik M."/>
            <person name="Reyes-Prieto A."/>
            <person name="Armbrust E.V."/>
            <person name="Aves S.J."/>
            <person name="Beiko R.G."/>
            <person name="Coutinho P."/>
            <person name="Dacks J.B."/>
            <person name="Durnford D.G."/>
            <person name="Fast N.M."/>
            <person name="Green B.R."/>
            <person name="Grisdale C."/>
            <person name="Hempe F."/>
            <person name="Henrissat B."/>
            <person name="Hoppner M.P."/>
            <person name="Ishida K.-I."/>
            <person name="Kim E."/>
            <person name="Koreny L."/>
            <person name="Kroth P.G."/>
            <person name="Liu Y."/>
            <person name="Malik S.-B."/>
            <person name="Maier U.G."/>
            <person name="McRose D."/>
            <person name="Mock T."/>
            <person name="Neilson J.A."/>
            <person name="Onodera N.T."/>
            <person name="Poole A.M."/>
            <person name="Pritham E.J."/>
            <person name="Richards T.A."/>
            <person name="Rocap G."/>
            <person name="Roy S.W."/>
            <person name="Sarai C."/>
            <person name="Schaack S."/>
            <person name="Shirato S."/>
            <person name="Slamovits C.H."/>
            <person name="Spencer D.F."/>
            <person name="Suzuki S."/>
            <person name="Worden A.Z."/>
            <person name="Zauner S."/>
            <person name="Barry K."/>
            <person name="Bell C."/>
            <person name="Bharti A.K."/>
            <person name="Crow J.A."/>
            <person name="Grimwood J."/>
            <person name="Kramer R."/>
            <person name="Lindquist E."/>
            <person name="Lucas S."/>
            <person name="Salamov A."/>
            <person name="McFadden G.I."/>
            <person name="Lane C.E."/>
            <person name="Keeling P.J."/>
            <person name="Gray M.W."/>
            <person name="Grigoriev I.V."/>
            <person name="Archibald J.M."/>
        </authorList>
    </citation>
    <scope>NUCLEOTIDE SEQUENCE</scope>
    <source>
        <strain evidence="15">CCMP2712</strain>
    </source>
</reference>
<dbReference type="Gene3D" id="1.10.150.20">
    <property type="entry name" value="5' to 3' exonuclease, C-terminal subdomain"/>
    <property type="match status" value="1"/>
</dbReference>
<name>L1K3E5_GUITC</name>
<dbReference type="InterPro" id="IPR020587">
    <property type="entry name" value="RecA_monomer-monomer_interface"/>
</dbReference>
<evidence type="ECO:0000256" key="4">
    <source>
        <dbReference type="ARBA" id="ARBA00022741"/>
    </source>
</evidence>
<dbReference type="Gene3D" id="3.40.50.300">
    <property type="entry name" value="P-loop containing nucleotide triphosphate hydrolases"/>
    <property type="match status" value="1"/>
</dbReference>
<keyword evidence="5 10" id="KW-0067">ATP-binding</keyword>
<evidence type="ECO:0000313" key="15">
    <source>
        <dbReference type="Proteomes" id="UP000011087"/>
    </source>
</evidence>
<dbReference type="OrthoDB" id="10251254at2759"/>
<accession>L1K3E5</accession>
<comment type="similarity">
    <text evidence="3">Belongs to the RecA family. DMC1 subfamily.</text>
</comment>
<evidence type="ECO:0000256" key="3">
    <source>
        <dbReference type="ARBA" id="ARBA00008897"/>
    </source>
</evidence>
<keyword evidence="7" id="KW-0539">Nucleus</keyword>
<dbReference type="EMBL" id="JH992966">
    <property type="protein sequence ID" value="EKX55112.1"/>
    <property type="molecule type" value="Genomic_DNA"/>
</dbReference>
<dbReference type="InterPro" id="IPR016467">
    <property type="entry name" value="DNA_recomb/repair_RecA-like"/>
</dbReference>
<dbReference type="GO" id="GO:0005524">
    <property type="term" value="F:ATP binding"/>
    <property type="evidence" value="ECO:0007669"/>
    <property type="project" value="UniProtKB-KW"/>
</dbReference>
<evidence type="ECO:0000256" key="7">
    <source>
        <dbReference type="ARBA" id="ARBA00023242"/>
    </source>
</evidence>
<dbReference type="SUPFAM" id="SSF52540">
    <property type="entry name" value="P-loop containing nucleoside triphosphate hydrolases"/>
    <property type="match status" value="1"/>
</dbReference>
<evidence type="ECO:0000256" key="6">
    <source>
        <dbReference type="ARBA" id="ARBA00023125"/>
    </source>
</evidence>
<evidence type="ECO:0000259" key="11">
    <source>
        <dbReference type="PROSITE" id="PS50162"/>
    </source>
</evidence>
<dbReference type="InterPro" id="IPR020588">
    <property type="entry name" value="RecA_ATP-bd"/>
</dbReference>
<dbReference type="RefSeq" id="XP_005842092.1">
    <property type="nucleotide sequence ID" value="XM_005842035.1"/>
</dbReference>
<dbReference type="HOGENOM" id="CLU_041732_0_0_1"/>
<dbReference type="PIRSF" id="PIRSF005856">
    <property type="entry name" value="Rad51"/>
    <property type="match status" value="1"/>
</dbReference>
<keyword evidence="15" id="KW-1185">Reference proteome</keyword>
<dbReference type="PANTHER" id="PTHR22942">
    <property type="entry name" value="RECA/RAD51/RADA DNA STRAND-PAIRING FAMILY MEMBER"/>
    <property type="match status" value="1"/>
</dbReference>
<dbReference type="GO" id="GO:0000150">
    <property type="term" value="F:DNA strand exchange activity"/>
    <property type="evidence" value="ECO:0007669"/>
    <property type="project" value="InterPro"/>
</dbReference>
<dbReference type="SMART" id="SM00382">
    <property type="entry name" value="AAA"/>
    <property type="match status" value="1"/>
</dbReference>
<dbReference type="GeneID" id="17311707"/>
<dbReference type="eggNOG" id="KOG1434">
    <property type="taxonomic scope" value="Eukaryota"/>
</dbReference>
<reference evidence="14" key="3">
    <citation type="submission" date="2016-03" db="UniProtKB">
        <authorList>
            <consortium name="EnsemblProtists"/>
        </authorList>
    </citation>
    <scope>IDENTIFICATION</scope>
</reference>
<dbReference type="GO" id="GO:0006312">
    <property type="term" value="P:mitotic recombination"/>
    <property type="evidence" value="ECO:0007669"/>
    <property type="project" value="TreeGrafter"/>
</dbReference>
<dbReference type="InterPro" id="IPR011940">
    <property type="entry name" value="Dmc1"/>
</dbReference>
<feature type="domain" description="RecA family profile 1" evidence="11">
    <location>
        <begin position="88"/>
        <end position="260"/>
    </location>
</feature>
<evidence type="ECO:0000313" key="13">
    <source>
        <dbReference type="EMBL" id="EKX55112.1"/>
    </source>
</evidence>
<dbReference type="InterPro" id="IPR013632">
    <property type="entry name" value="Rad51_C"/>
</dbReference>
<feature type="domain" description="RecA family profile 2" evidence="12">
    <location>
        <begin position="267"/>
        <end position="330"/>
    </location>
</feature>
<keyword evidence="6" id="KW-0238">DNA-binding</keyword>
<dbReference type="NCBIfam" id="NF003301">
    <property type="entry name" value="PRK04301.1"/>
    <property type="match status" value="1"/>
</dbReference>
<evidence type="ECO:0000256" key="2">
    <source>
        <dbReference type="ARBA" id="ARBA00004229"/>
    </source>
</evidence>
<dbReference type="Pfam" id="PF08423">
    <property type="entry name" value="Rad51"/>
    <property type="match status" value="1"/>
</dbReference>
<dbReference type="GO" id="GO:0007131">
    <property type="term" value="P:reciprocal meiotic recombination"/>
    <property type="evidence" value="ECO:0007669"/>
    <property type="project" value="InterPro"/>
</dbReference>
<dbReference type="OMA" id="QQIECIT"/>
<comment type="subcellular location">
    <subcellularLocation>
        <location evidence="1">Nucleus</location>
    </subcellularLocation>
    <subcellularLocation>
        <location evidence="2">Plastid</location>
        <location evidence="2">Chloroplast</location>
    </subcellularLocation>
</comment>
<dbReference type="PROSITE" id="PS50162">
    <property type="entry name" value="RECA_2"/>
    <property type="match status" value="1"/>
</dbReference>
<dbReference type="AlphaFoldDB" id="L1K3E5"/>
<dbReference type="Proteomes" id="UP000011087">
    <property type="component" value="Unassembled WGS sequence"/>
</dbReference>
<dbReference type="GO" id="GO:0042148">
    <property type="term" value="P:DNA strand invasion"/>
    <property type="evidence" value="ECO:0007669"/>
    <property type="project" value="TreeGrafter"/>
</dbReference>
<dbReference type="InterPro" id="IPR003593">
    <property type="entry name" value="AAA+_ATPase"/>
</dbReference>
<dbReference type="GO" id="GO:0003697">
    <property type="term" value="F:single-stranded DNA binding"/>
    <property type="evidence" value="ECO:0007669"/>
    <property type="project" value="TreeGrafter"/>
</dbReference>
<dbReference type="GO" id="GO:0003690">
    <property type="term" value="F:double-stranded DNA binding"/>
    <property type="evidence" value="ECO:0007669"/>
    <property type="project" value="TreeGrafter"/>
</dbReference>
<organism evidence="13">
    <name type="scientific">Guillardia theta (strain CCMP2712)</name>
    <name type="common">Cryptophyte</name>
    <dbReference type="NCBI Taxonomy" id="905079"/>
    <lineage>
        <taxon>Eukaryota</taxon>
        <taxon>Cryptophyceae</taxon>
        <taxon>Pyrenomonadales</taxon>
        <taxon>Geminigeraceae</taxon>
        <taxon>Guillardia</taxon>
    </lineage>
</organism>
<evidence type="ECO:0000256" key="9">
    <source>
        <dbReference type="ARBA" id="ARBA00023306"/>
    </source>
</evidence>